<keyword evidence="2" id="KW-1185">Reference proteome</keyword>
<dbReference type="RefSeq" id="WP_344116448.1">
    <property type="nucleotide sequence ID" value="NZ_BAAANE010000015.1"/>
</dbReference>
<accession>A0ABN2FVK2</accession>
<sequence length="156" mass="16611">MKDLATDSETGLTLGLPPGWEQLEYDGLSLAIAAPSLGEDDPYRPNVNVLVAEIGSEIDLRELGTDAIVAAKLTADDAHVMAYDVFLGPGDVEGRRLGFAYRNDANAIAVTQWLLLHNGLYTVITASCLVTDLTTVQPLFEESIGSLRLPGAEVPA</sequence>
<dbReference type="EMBL" id="BAAANE010000015">
    <property type="protein sequence ID" value="GAA1660516.1"/>
    <property type="molecule type" value="Genomic_DNA"/>
</dbReference>
<evidence type="ECO:0000313" key="1">
    <source>
        <dbReference type="EMBL" id="GAA1660516.1"/>
    </source>
</evidence>
<name>A0ABN2FVK2_9ACTN</name>
<protein>
    <recommendedName>
        <fullName evidence="3">PsbP C-terminal domain-containing protein</fullName>
    </recommendedName>
</protein>
<evidence type="ECO:0008006" key="3">
    <source>
        <dbReference type="Google" id="ProtNLM"/>
    </source>
</evidence>
<organism evidence="1 2">
    <name type="scientific">Kribbella alba</name>
    <dbReference type="NCBI Taxonomy" id="190197"/>
    <lineage>
        <taxon>Bacteria</taxon>
        <taxon>Bacillati</taxon>
        <taxon>Actinomycetota</taxon>
        <taxon>Actinomycetes</taxon>
        <taxon>Propionibacteriales</taxon>
        <taxon>Kribbellaceae</taxon>
        <taxon>Kribbella</taxon>
    </lineage>
</organism>
<proteinExistence type="predicted"/>
<comment type="caution">
    <text evidence="1">The sequence shown here is derived from an EMBL/GenBank/DDBJ whole genome shotgun (WGS) entry which is preliminary data.</text>
</comment>
<evidence type="ECO:0000313" key="2">
    <source>
        <dbReference type="Proteomes" id="UP001501319"/>
    </source>
</evidence>
<dbReference type="Proteomes" id="UP001501319">
    <property type="component" value="Unassembled WGS sequence"/>
</dbReference>
<reference evidence="1 2" key="1">
    <citation type="journal article" date="2019" name="Int. J. Syst. Evol. Microbiol.">
        <title>The Global Catalogue of Microorganisms (GCM) 10K type strain sequencing project: providing services to taxonomists for standard genome sequencing and annotation.</title>
        <authorList>
            <consortium name="The Broad Institute Genomics Platform"/>
            <consortium name="The Broad Institute Genome Sequencing Center for Infectious Disease"/>
            <person name="Wu L."/>
            <person name="Ma J."/>
        </authorList>
    </citation>
    <scope>NUCLEOTIDE SEQUENCE [LARGE SCALE GENOMIC DNA]</scope>
    <source>
        <strain evidence="1 2">JCM 14306</strain>
    </source>
</reference>
<gene>
    <name evidence="1" type="ORF">GCM10009744_62720</name>
</gene>
<dbReference type="Gene3D" id="3.40.1000.10">
    <property type="entry name" value="Mog1/PsbP, alpha/beta/alpha sandwich"/>
    <property type="match status" value="1"/>
</dbReference>